<sequence>MVIVFLLLLGIRTNAQWGIVTTPPSASDTLVICRNYPIFFQADTSSFGAPIDSVRWLLPGATPATATTFNVQNVKYSASGIYLTRLILYQGASGTEDSLYVQVLPSVTPSIQILNTTSGSFQGITTFSRCAGLSIDTFVIVNTTSQPYTKFYFDFGDGTTDSGTTFSTYNKVYANSGYYNCALALQSSNGCWDTLKFRIFYGSNPAVGLGTQGNNTGCVGSQGVTLAFDILNTANNPPGTTYTIEVSDGSPPIMFNHPPPAQYLHTFTIGSCGYTVPGGGGNNAFYVRITATNPCDVSVAQISPIRIASPITAGFNNPDSVCVSRQVIISDQSQKGSIPTNTSCDSTGRILWNITPGTFTINAGSLGNSNNSINPQSWITGSSTLNVTFNQPGLYQVRQVVANSINCDYDTLIKTICVNQLPDSGFSISPLPACSGDTLQLTNLANLVNTCRNNEVYYQITPATGWSAIDSLRHPNPQVRFNTAGQYQIRQFVYNYCDTASVDTAIIISGRPGLLLPQDTVHCGSLMLNFSAAGLQPQEFDSLSPITSRLWTITPATGWSFISGSATSAQPTLQFNQAGTYQLVLQLQNGCGTSADTMFVTIYDLPSANPLNDTLVCYGSSVSFSLQNLTGQAPVQVSWASNPPGFTAAGPSATFSNLTQSTQFFAFLLDANGCRDTLTSLVTVNPQIIANAGSGGIICDTNNIQLNGSASGGSGQLQIQWTPATGLSNPNILNPTVSGLTSSTWFTLTVSDSVGCTAFDSVLIAVNPLLTAFAGNDTVVCSGSPFQLQAIATGGAGSYQYNWSPATGLSNPNIPNPNVSGLNAPQQYILTVTDSLGCIARDTVVISLFPPITVDAGQNVETCFGENIQLSGTVSGGTGPLAYQWQPAAFLQNATTLTPTFVNPQQNQWFYLYATDSVGCQSVDSVFVLVAPLPAANAGPDTTICKGDSYTLGQPGNPAFQYVWTSIPPAVLAATPQIQAIDTANYTYILQVIDTLTGCVNYDTATVNISLPPIAGFTISTDSGCSPLPVLLTDTGTAAPTRRWYAGNTLIGTSAALTYTATNLSNTNDNIIPISLVLINAQGCRDSVTRWINVFPNPLASFLPSDTVICAGDSITVINQSLGKNPLQYQWTVTGSAAISNTTSAQPTFYFPNFQGNQDSLYIITLTVTSPDGCVDDTSITIRVKAQPVAAFALSNSSGCGGASIIATIANHSPTNTYQFTSTPTLNFSLSGNTATFTPPPSSNDSVTYTIRMTLTTPEGCIDSTSAAFTVYPTPTASFVSLPPDTCTPATFSFTNLSSTNLTGSPQSALSFQWNFGGLGTSSAANPSFTFTNSGTSDTTYPVTLIATNAFGCSDTVVGQVTIHPLPKAQLQVISNADCAPFAVDTSQIKAVDYPGANGQYIWKVLSSANTLLATFTGLNALQYNLTAPNDTVIIRLIAVSPFGCGQDSVQTLAYTLSNPVANFSLSTQVGCSPLSVQAYDSSSGGIQYQWFVNNLPVSTLPNPSFTFQNNQLTDSTLIIKLRISTLSGCADSLENTITILGRPQANFLPPTGCVGDTLQFIGQNTSLRPLTNFLWNFGNGDTATTANASYAYHTAGTYLVSYTITDSAGCTHSKIDTVIIRPKPSVNFAVTGGCFSDSICQGIPTQMTDQSSLPPLGGSISTRQWDIGNNGIINYTTPTITHTFPDTGLVSVRLRVVSQFGCDSERVKDFYVLPAPVASFTLNTSIICAGQPSPFVTQLSSGFIQAYQWTLYALNASNQPVVITSGNQFFPPTLPVLTGSLVNDTTYYLKLVVSSCCAADSLVRTITVRPQPTAAFLASDTVGCSPKLINFLIDGQTLGQPDYILINWGDGSPIDTAYPTTIITPQGPITQFGIKTHLFTYNGPNNDTLYTVSMTAVNGCGSSTFTRTVRIIRQTLNGFFTASPGSGCSPLTVQFQDQTPNSTTTAWCFNFNTTTNQCIGGVATGKSVQFTFPAAGTYNVSMTVTDGCSVDTVYQLIQVNPSPVADFTFNNNVCLGDTTYFTSSATITGGTITGYQWNFGNGQTSILQNPAVRFDTAGTYTVCLTVTSFNGCTHTVCKSVTIQPMPVVQFTAQNTCLNQQPITFTNQTILASGTLTYTLWDFGDGNTSTQLNPQHIYATPGTYTVTLIHGTQAGCYDTATQQITIHPVPTAAFTAASVSQTVCGAPQTFIFTNLSTGAQGYLWDFDALGNPGFFTSTLSNPTFTYTSTGLYRVRLITTNALGCSDTSEQDIIVSPLPVAGFSISDTSGCQPLEVIFTNLSTFPDSTLGQIVRWRYEFGDGTVQDGPSPNATHLYQQAGTYIVRLIVETNLGCLDTFQFPIPIEVLPTPTAIFSWDIDERGLVVFTNQSIHLPGQTTFTWQMGDGTTIVADSVRYRYRVNRLLSDYTFTVCLTAAHTNGCSHDTCLTVFLPRLNLTVPNALAPDAPDAGQAGLFLPKGHSLREYELLIFDQWGNLVFRTDSLTPDRQPAIGWNGRHFNTGAELPSGTYVWKIRALFIDGTRWPGSNLETDSPDDKPHTSGYIYLIR</sequence>
<dbReference type="InterPro" id="IPR013783">
    <property type="entry name" value="Ig-like_fold"/>
</dbReference>
<feature type="domain" description="PKD" evidence="7">
    <location>
        <begin position="2202"/>
        <end position="2254"/>
    </location>
</feature>
<keyword evidence="9" id="KW-1185">Reference proteome</keyword>
<feature type="domain" description="PKD" evidence="7">
    <location>
        <begin position="144"/>
        <end position="190"/>
    </location>
</feature>
<feature type="domain" description="PKD" evidence="7">
    <location>
        <begin position="1659"/>
        <end position="1702"/>
    </location>
</feature>
<keyword evidence="5" id="KW-0472">Membrane</keyword>
<feature type="domain" description="PKD" evidence="7">
    <location>
        <begin position="2258"/>
        <end position="2350"/>
    </location>
</feature>
<feature type="chain" id="PRO_5019276677" description="PKD domain-containing protein" evidence="6">
    <location>
        <begin position="18"/>
        <end position="2546"/>
    </location>
</feature>
<dbReference type="GO" id="GO:0006816">
    <property type="term" value="P:calcium ion transport"/>
    <property type="evidence" value="ECO:0007669"/>
    <property type="project" value="TreeGrafter"/>
</dbReference>
<evidence type="ECO:0000256" key="4">
    <source>
        <dbReference type="ARBA" id="ARBA00022989"/>
    </source>
</evidence>
<gene>
    <name evidence="8" type="ORF">JCM31826_18910</name>
</gene>
<dbReference type="Pfam" id="PF00801">
    <property type="entry name" value="PKD"/>
    <property type="match status" value="1"/>
</dbReference>
<feature type="domain" description="PKD" evidence="7">
    <location>
        <begin position="1917"/>
        <end position="1987"/>
    </location>
</feature>
<evidence type="ECO:0000256" key="3">
    <source>
        <dbReference type="ARBA" id="ARBA00022737"/>
    </source>
</evidence>
<dbReference type="Proteomes" id="UP000286715">
    <property type="component" value="Unassembled WGS sequence"/>
</dbReference>
<dbReference type="EMBL" id="BHZE01000023">
    <property type="protein sequence ID" value="GCD78409.1"/>
    <property type="molecule type" value="Genomic_DNA"/>
</dbReference>
<evidence type="ECO:0000313" key="9">
    <source>
        <dbReference type="Proteomes" id="UP000286715"/>
    </source>
</evidence>
<evidence type="ECO:0000256" key="1">
    <source>
        <dbReference type="ARBA" id="ARBA00004141"/>
    </source>
</evidence>
<dbReference type="PANTHER" id="PTHR46730">
    <property type="entry name" value="POLYCYSTIN-1"/>
    <property type="match status" value="1"/>
</dbReference>
<comment type="subcellular location">
    <subcellularLocation>
        <location evidence="1">Membrane</location>
        <topology evidence="1">Multi-pass membrane protein</topology>
    </subcellularLocation>
</comment>
<keyword evidence="4" id="KW-1133">Transmembrane helix</keyword>
<dbReference type="GO" id="GO:0005261">
    <property type="term" value="F:monoatomic cation channel activity"/>
    <property type="evidence" value="ECO:0007669"/>
    <property type="project" value="TreeGrafter"/>
</dbReference>
<feature type="domain" description="PKD" evidence="7">
    <location>
        <begin position="2121"/>
        <end position="2166"/>
    </location>
</feature>
<keyword evidence="2" id="KW-0812">Transmembrane</keyword>
<dbReference type="GO" id="GO:0005886">
    <property type="term" value="C:plasma membrane"/>
    <property type="evidence" value="ECO:0007669"/>
    <property type="project" value="TreeGrafter"/>
</dbReference>
<feature type="domain" description="PKD" evidence="7">
    <location>
        <begin position="2029"/>
        <end position="2084"/>
    </location>
</feature>
<protein>
    <recommendedName>
        <fullName evidence="7">PKD domain-containing protein</fullName>
    </recommendedName>
</protein>
<accession>A0A401XN11</accession>
<evidence type="ECO:0000256" key="5">
    <source>
        <dbReference type="ARBA" id="ARBA00023136"/>
    </source>
</evidence>
<feature type="domain" description="PKD" evidence="7">
    <location>
        <begin position="1570"/>
        <end position="1610"/>
    </location>
</feature>
<dbReference type="CDD" id="cd00146">
    <property type="entry name" value="PKD"/>
    <property type="match status" value="7"/>
</dbReference>
<dbReference type="InterPro" id="IPR022409">
    <property type="entry name" value="PKD/Chitinase_dom"/>
</dbReference>
<reference evidence="8 9" key="1">
    <citation type="submission" date="2018-11" db="EMBL/GenBank/DDBJ databases">
        <title>Schleiferia aggregans sp. nov., a moderately thermophilic heterotrophic bacterium isolated from microbial mats at a terrestrial hot spring.</title>
        <authorList>
            <person name="Iino T."/>
            <person name="Ohkuma M."/>
            <person name="Haruta S."/>
        </authorList>
    </citation>
    <scope>NUCLEOTIDE SEQUENCE [LARGE SCALE GENOMIC DNA]</scope>
    <source>
        <strain evidence="8 9">LA</strain>
    </source>
</reference>
<evidence type="ECO:0000259" key="7">
    <source>
        <dbReference type="PROSITE" id="PS50093"/>
    </source>
</evidence>
<name>A0A401XN11_9FLAO</name>
<dbReference type="PROSITE" id="PS50093">
    <property type="entry name" value="PKD"/>
    <property type="match status" value="8"/>
</dbReference>
<evidence type="ECO:0000256" key="6">
    <source>
        <dbReference type="SAM" id="SignalP"/>
    </source>
</evidence>
<dbReference type="SUPFAM" id="SSF49299">
    <property type="entry name" value="PKD domain"/>
    <property type="match status" value="15"/>
</dbReference>
<dbReference type="SMART" id="SM00089">
    <property type="entry name" value="PKD"/>
    <property type="match status" value="16"/>
</dbReference>
<feature type="signal peptide" evidence="6">
    <location>
        <begin position="1"/>
        <end position="17"/>
    </location>
</feature>
<evidence type="ECO:0000256" key="2">
    <source>
        <dbReference type="ARBA" id="ARBA00022692"/>
    </source>
</evidence>
<organism evidence="8 9">
    <name type="scientific">Thermaurantimonas aggregans</name>
    <dbReference type="NCBI Taxonomy" id="2173829"/>
    <lineage>
        <taxon>Bacteria</taxon>
        <taxon>Pseudomonadati</taxon>
        <taxon>Bacteroidota</taxon>
        <taxon>Flavobacteriia</taxon>
        <taxon>Flavobacteriales</taxon>
        <taxon>Schleiferiaceae</taxon>
        <taxon>Thermaurantimonas</taxon>
    </lineage>
</organism>
<dbReference type="Pfam" id="PF18911">
    <property type="entry name" value="PKD_4"/>
    <property type="match status" value="4"/>
</dbReference>
<dbReference type="InterPro" id="IPR000601">
    <property type="entry name" value="PKD_dom"/>
</dbReference>
<keyword evidence="6" id="KW-0732">Signal</keyword>
<dbReference type="Gene3D" id="2.60.40.10">
    <property type="entry name" value="Immunoglobulins"/>
    <property type="match status" value="15"/>
</dbReference>
<evidence type="ECO:0000313" key="8">
    <source>
        <dbReference type="EMBL" id="GCD78409.1"/>
    </source>
</evidence>
<comment type="caution">
    <text evidence="8">The sequence shown here is derived from an EMBL/GenBank/DDBJ whole genome shotgun (WGS) entry which is preliminary data.</text>
</comment>
<dbReference type="InterPro" id="IPR035986">
    <property type="entry name" value="PKD_dom_sf"/>
</dbReference>
<proteinExistence type="predicted"/>
<dbReference type="PANTHER" id="PTHR46730:SF4">
    <property type="entry name" value="POLYCYSTIC KIDNEY DISEASE PROTEIN 1-LIKE 1"/>
    <property type="match status" value="1"/>
</dbReference>
<keyword evidence="3" id="KW-0677">Repeat</keyword>